<dbReference type="Pfam" id="PF03358">
    <property type="entry name" value="FMN_red"/>
    <property type="match status" value="1"/>
</dbReference>
<evidence type="ECO:0000259" key="6">
    <source>
        <dbReference type="Pfam" id="PF03358"/>
    </source>
</evidence>
<evidence type="ECO:0000256" key="4">
    <source>
        <dbReference type="ARBA" id="ARBA00022643"/>
    </source>
</evidence>
<dbReference type="AlphaFoldDB" id="A0A1G5V510"/>
<evidence type="ECO:0000256" key="5">
    <source>
        <dbReference type="ARBA" id="ARBA00038292"/>
    </source>
</evidence>
<sequence>MKVILVNGSPHKNGCTYTALCEVEKTLNENGIETEIFWIGVKPVLSCTACTKCSELGKCAFDNGKVNEFVEKAYDADGFIFGSPVHYAAATGAITSFLGRSFYSNGHGKGADAFRFKPAAAIVSARRSGTTATFDQLNKFMTISQMPVISSVYWNAVHGNTPEEVMQDEEGLFTMRQIGKNMAYFLKCIEAGREKGLKPDMSESKPRTNFIR</sequence>
<name>A0A1G5V510_9EURY</name>
<keyword evidence="4" id="KW-0288">FMN</keyword>
<dbReference type="InterPro" id="IPR029039">
    <property type="entry name" value="Flavoprotein-like_sf"/>
</dbReference>
<organism evidence="7 8">
    <name type="scientific">Methanobrevibacter millerae</name>
    <dbReference type="NCBI Taxonomy" id="230361"/>
    <lineage>
        <taxon>Archaea</taxon>
        <taxon>Methanobacteriati</taxon>
        <taxon>Methanobacteriota</taxon>
        <taxon>Methanomada group</taxon>
        <taxon>Methanobacteria</taxon>
        <taxon>Methanobacteriales</taxon>
        <taxon>Methanobacteriaceae</taxon>
        <taxon>Methanobrevibacter</taxon>
    </lineage>
</organism>
<dbReference type="Gene3D" id="3.40.50.360">
    <property type="match status" value="1"/>
</dbReference>
<protein>
    <submittedName>
        <fullName evidence="7">Multimeric flavodoxin WrbA</fullName>
    </submittedName>
</protein>
<evidence type="ECO:0000313" key="7">
    <source>
        <dbReference type="EMBL" id="SDA40085.1"/>
    </source>
</evidence>
<keyword evidence="8" id="KW-1185">Reference proteome</keyword>
<comment type="cofactor">
    <cofactor evidence="2">
        <name>[4Fe-4S] cluster</name>
        <dbReference type="ChEBI" id="CHEBI:49883"/>
    </cofactor>
</comment>
<evidence type="ECO:0000313" key="8">
    <source>
        <dbReference type="Proteomes" id="UP000323439"/>
    </source>
</evidence>
<dbReference type="PANTHER" id="PTHR43278">
    <property type="entry name" value="NAD(P)H-DEPENDENT FMN-CONTAINING OXIDOREDUCTASE YWQN-RELATED"/>
    <property type="match status" value="1"/>
</dbReference>
<evidence type="ECO:0000256" key="1">
    <source>
        <dbReference type="ARBA" id="ARBA00001917"/>
    </source>
</evidence>
<comment type="similarity">
    <text evidence="5">Belongs to the SsuE family. Isf subfamily.</text>
</comment>
<feature type="domain" description="NADPH-dependent FMN reductase-like" evidence="6">
    <location>
        <begin position="1"/>
        <end position="159"/>
    </location>
</feature>
<keyword evidence="3" id="KW-0285">Flavoprotein</keyword>
<dbReference type="GO" id="GO:0016491">
    <property type="term" value="F:oxidoreductase activity"/>
    <property type="evidence" value="ECO:0007669"/>
    <property type="project" value="InterPro"/>
</dbReference>
<dbReference type="InterPro" id="IPR005025">
    <property type="entry name" value="FMN_Rdtase-like_dom"/>
</dbReference>
<proteinExistence type="inferred from homology"/>
<comment type="cofactor">
    <cofactor evidence="1">
        <name>FMN</name>
        <dbReference type="ChEBI" id="CHEBI:58210"/>
    </cofactor>
</comment>
<gene>
    <name evidence="7" type="ORF">SAMN02910315_00309</name>
</gene>
<dbReference type="PANTHER" id="PTHR43278:SF4">
    <property type="entry name" value="NAD(P)H-DEPENDENT FMN-CONTAINING OXIDOREDUCTASE YWQN-RELATED"/>
    <property type="match status" value="1"/>
</dbReference>
<dbReference type="OrthoDB" id="9059at2157"/>
<reference evidence="7 8" key="1">
    <citation type="submission" date="2016-10" db="EMBL/GenBank/DDBJ databases">
        <authorList>
            <person name="Varghese N."/>
            <person name="Submissions S."/>
        </authorList>
    </citation>
    <scope>NUCLEOTIDE SEQUENCE [LARGE SCALE GENOMIC DNA]</scope>
    <source>
        <strain evidence="7 8">DSM 16643</strain>
    </source>
</reference>
<evidence type="ECO:0000256" key="3">
    <source>
        <dbReference type="ARBA" id="ARBA00022630"/>
    </source>
</evidence>
<dbReference type="InterPro" id="IPR051796">
    <property type="entry name" value="ISF_SsuE-like"/>
</dbReference>
<evidence type="ECO:0000256" key="2">
    <source>
        <dbReference type="ARBA" id="ARBA00001966"/>
    </source>
</evidence>
<dbReference type="RefSeq" id="WP_149730951.1">
    <property type="nucleotide sequence ID" value="NZ_FMXB01000002.1"/>
</dbReference>
<dbReference type="SUPFAM" id="SSF52218">
    <property type="entry name" value="Flavoproteins"/>
    <property type="match status" value="1"/>
</dbReference>
<dbReference type="Proteomes" id="UP000323439">
    <property type="component" value="Unassembled WGS sequence"/>
</dbReference>
<accession>A0A1G5V510</accession>
<dbReference type="EMBL" id="FMXB01000002">
    <property type="protein sequence ID" value="SDA40085.1"/>
    <property type="molecule type" value="Genomic_DNA"/>
</dbReference>